<evidence type="ECO:0000256" key="2">
    <source>
        <dbReference type="ARBA" id="ARBA00008751"/>
    </source>
</evidence>
<dbReference type="SUPFAM" id="SSF50022">
    <property type="entry name" value="ISP domain"/>
    <property type="match status" value="1"/>
</dbReference>
<dbReference type="PANTHER" id="PTHR43756">
    <property type="entry name" value="CHOLINE MONOOXYGENASE, CHLOROPLASTIC"/>
    <property type="match status" value="1"/>
</dbReference>
<name>A0A158J8X1_CABCO</name>
<comment type="cofactor">
    <cofactor evidence="1">
        <name>Fe cation</name>
        <dbReference type="ChEBI" id="CHEBI:24875"/>
    </cofactor>
</comment>
<dbReference type="PANTHER" id="PTHR43756:SF5">
    <property type="entry name" value="CHOLINE MONOOXYGENASE, CHLOROPLASTIC"/>
    <property type="match status" value="1"/>
</dbReference>
<proteinExistence type="inferred from homology"/>
<evidence type="ECO:0000259" key="3">
    <source>
        <dbReference type="Pfam" id="PF00848"/>
    </source>
</evidence>
<dbReference type="InterPro" id="IPR001663">
    <property type="entry name" value="Rng_hydr_dOase-A"/>
</dbReference>
<dbReference type="GO" id="GO:0051537">
    <property type="term" value="F:2 iron, 2 sulfur cluster binding"/>
    <property type="evidence" value="ECO:0007669"/>
    <property type="project" value="InterPro"/>
</dbReference>
<sequence>MASELYGREDIFQNDIDVIFHQHWIMVGVAADVPEPGDVSAIDVGKASVLVVCDDDGAIRAFRKHASHMGKDFDHQCRSRNSVHLRNIGGLLFVCLADTPPGDIERLQEVMTPRLAPFHLEDAKVAFETDVIEQGNWKLVIENNRECYHCKGGHPELLVSLSSADLGFSVDDLTEQERLEVEDFEARTRRQVASWEEDGLIHSVHDEMDGDKPTMFRAQRQVIIGAGESQTMTTRVASRKLLGESARRDLGSTHLWTHSSWSHVMIDHAVITFCIPLSPDTTLVRTKWLVHAEAVEGVDYDLEELTEVWKATNAADARFMQVNHAGTQDPGYQPGPYSKHTEVFLEKFALWYTRRMAAHGI</sequence>
<evidence type="ECO:0000313" key="5">
    <source>
        <dbReference type="Proteomes" id="UP000054740"/>
    </source>
</evidence>
<gene>
    <name evidence="4" type="ORF">AWB70_06022</name>
</gene>
<dbReference type="InterPro" id="IPR015879">
    <property type="entry name" value="Ring_hydroxy_dOase_asu_C_dom"/>
</dbReference>
<comment type="similarity">
    <text evidence="2">Belongs to the bacterial ring-hydroxylating dioxygenase alpha subunit family.</text>
</comment>
<dbReference type="Proteomes" id="UP000054740">
    <property type="component" value="Unassembled WGS sequence"/>
</dbReference>
<dbReference type="InterPro" id="IPR036922">
    <property type="entry name" value="Rieske_2Fe-2S_sf"/>
</dbReference>
<dbReference type="SUPFAM" id="SSF55961">
    <property type="entry name" value="Bet v1-like"/>
    <property type="match status" value="1"/>
</dbReference>
<evidence type="ECO:0000256" key="1">
    <source>
        <dbReference type="ARBA" id="ARBA00001962"/>
    </source>
</evidence>
<dbReference type="CDD" id="cd08884">
    <property type="entry name" value="RHO_alpha_C_GbcA-like"/>
    <property type="match status" value="1"/>
</dbReference>
<reference evidence="5" key="1">
    <citation type="submission" date="2016-01" db="EMBL/GenBank/DDBJ databases">
        <authorList>
            <person name="Peeters C."/>
        </authorList>
    </citation>
    <scope>NUCLEOTIDE SEQUENCE [LARGE SCALE GENOMIC DNA]</scope>
</reference>
<accession>A0A158J8X1</accession>
<protein>
    <submittedName>
        <fullName evidence="4">(Fe-S)-binding protein</fullName>
    </submittedName>
</protein>
<dbReference type="Pfam" id="PF00848">
    <property type="entry name" value="Ring_hydroxyl_A"/>
    <property type="match status" value="1"/>
</dbReference>
<evidence type="ECO:0000313" key="4">
    <source>
        <dbReference type="EMBL" id="SAL64760.1"/>
    </source>
</evidence>
<dbReference type="GO" id="GO:0005506">
    <property type="term" value="F:iron ion binding"/>
    <property type="evidence" value="ECO:0007669"/>
    <property type="project" value="InterPro"/>
</dbReference>
<feature type="domain" description="Aromatic-ring-hydroxylating dioxygenase alpha subunit C-terminal" evidence="3">
    <location>
        <begin position="128"/>
        <end position="357"/>
    </location>
</feature>
<dbReference type="Gene3D" id="2.102.10.10">
    <property type="entry name" value="Rieske [2Fe-2S] iron-sulphur domain"/>
    <property type="match status" value="1"/>
</dbReference>
<keyword evidence="5" id="KW-1185">Reference proteome</keyword>
<dbReference type="AlphaFoldDB" id="A0A158J8X1"/>
<dbReference type="Gene3D" id="3.90.380.10">
    <property type="entry name" value="Naphthalene 1,2-dioxygenase Alpha Subunit, Chain A, domain 1"/>
    <property type="match status" value="2"/>
</dbReference>
<organism evidence="4 5">
    <name type="scientific">Caballeronia cordobensis</name>
    <name type="common">Burkholderia cordobensis</name>
    <dbReference type="NCBI Taxonomy" id="1353886"/>
    <lineage>
        <taxon>Bacteria</taxon>
        <taxon>Pseudomonadati</taxon>
        <taxon>Pseudomonadota</taxon>
        <taxon>Betaproteobacteria</taxon>
        <taxon>Burkholderiales</taxon>
        <taxon>Burkholderiaceae</taxon>
        <taxon>Caballeronia</taxon>
    </lineage>
</organism>
<dbReference type="EMBL" id="FCNY02000021">
    <property type="protein sequence ID" value="SAL64760.1"/>
    <property type="molecule type" value="Genomic_DNA"/>
</dbReference>